<keyword evidence="2" id="KW-1185">Reference proteome</keyword>
<sequence length="308" mass="35861">MELSWKNMHPIKQILPQLNSEYSPVSWYPRRHDFIACLLHWWNTRYFVEHGIQALLCEEFSSDSPWNTTFAIYMIAHDAYLTRTKTREIFEHLTVTGLEMIGIYPPFNPAKPNLILGTELMLLNPPPILGKHPTSPFRAVKITHLGPSVHDEADIPIPTELGGWDVDINALTRFNTMMHNNWVNQSFTDLLTTGTPDPNPHFTPSCERLLDAWNDGYFRHLNMEAILCRELIHGSWLLDVYTIYITDKSKFPKAVCFNFPPRPRTVLMEFYSRENNGVKLWTDVKFLTEASNLKVRFQDVPNIIPRYM</sequence>
<organism evidence="1 2">
    <name type="scientific">Collybia nuda</name>
    <dbReference type="NCBI Taxonomy" id="64659"/>
    <lineage>
        <taxon>Eukaryota</taxon>
        <taxon>Fungi</taxon>
        <taxon>Dikarya</taxon>
        <taxon>Basidiomycota</taxon>
        <taxon>Agaricomycotina</taxon>
        <taxon>Agaricomycetes</taxon>
        <taxon>Agaricomycetidae</taxon>
        <taxon>Agaricales</taxon>
        <taxon>Tricholomatineae</taxon>
        <taxon>Clitocybaceae</taxon>
        <taxon>Collybia</taxon>
    </lineage>
</organism>
<reference evidence="1" key="1">
    <citation type="submission" date="2020-11" db="EMBL/GenBank/DDBJ databases">
        <authorList>
            <consortium name="DOE Joint Genome Institute"/>
            <person name="Ahrendt S."/>
            <person name="Riley R."/>
            <person name="Andreopoulos W."/>
            <person name="Labutti K."/>
            <person name="Pangilinan J."/>
            <person name="Ruiz-Duenas F.J."/>
            <person name="Barrasa J.M."/>
            <person name="Sanchez-Garcia M."/>
            <person name="Camarero S."/>
            <person name="Miyauchi S."/>
            <person name="Serrano A."/>
            <person name="Linde D."/>
            <person name="Babiker R."/>
            <person name="Drula E."/>
            <person name="Ayuso-Fernandez I."/>
            <person name="Pacheco R."/>
            <person name="Padilla G."/>
            <person name="Ferreira P."/>
            <person name="Barriuso J."/>
            <person name="Kellner H."/>
            <person name="Castanera R."/>
            <person name="Alfaro M."/>
            <person name="Ramirez L."/>
            <person name="Pisabarro A.G."/>
            <person name="Kuo A."/>
            <person name="Tritt A."/>
            <person name="Lipzen A."/>
            <person name="He G."/>
            <person name="Yan M."/>
            <person name="Ng V."/>
            <person name="Cullen D."/>
            <person name="Martin F."/>
            <person name="Rosso M.-N."/>
            <person name="Henrissat B."/>
            <person name="Hibbett D."/>
            <person name="Martinez A.T."/>
            <person name="Grigoriev I.V."/>
        </authorList>
    </citation>
    <scope>NUCLEOTIDE SEQUENCE</scope>
    <source>
        <strain evidence="1">CBS 247.69</strain>
    </source>
</reference>
<evidence type="ECO:0000313" key="2">
    <source>
        <dbReference type="Proteomes" id="UP000807353"/>
    </source>
</evidence>
<protein>
    <submittedName>
        <fullName evidence="1">Uncharacterized protein</fullName>
    </submittedName>
</protein>
<accession>A0A9P5YB19</accession>
<dbReference type="AlphaFoldDB" id="A0A9P5YB19"/>
<gene>
    <name evidence="1" type="ORF">BDZ94DRAFT_84798</name>
</gene>
<dbReference type="EMBL" id="MU150239">
    <property type="protein sequence ID" value="KAF9466847.1"/>
    <property type="molecule type" value="Genomic_DNA"/>
</dbReference>
<name>A0A9P5YB19_9AGAR</name>
<proteinExistence type="predicted"/>
<dbReference type="Proteomes" id="UP000807353">
    <property type="component" value="Unassembled WGS sequence"/>
</dbReference>
<comment type="caution">
    <text evidence="1">The sequence shown here is derived from an EMBL/GenBank/DDBJ whole genome shotgun (WGS) entry which is preliminary data.</text>
</comment>
<evidence type="ECO:0000313" key="1">
    <source>
        <dbReference type="EMBL" id="KAF9466847.1"/>
    </source>
</evidence>